<dbReference type="InterPro" id="IPR051044">
    <property type="entry name" value="MAG_DAG_Lipase"/>
</dbReference>
<feature type="domain" description="Serine aminopeptidase S33" evidence="1">
    <location>
        <begin position="26"/>
        <end position="289"/>
    </location>
</feature>
<dbReference type="PANTHER" id="PTHR11614">
    <property type="entry name" value="PHOSPHOLIPASE-RELATED"/>
    <property type="match status" value="1"/>
</dbReference>
<name>A0A1H8G5X4_9BACI</name>
<keyword evidence="2" id="KW-0378">Hydrolase</keyword>
<protein>
    <submittedName>
        <fullName evidence="2">Lysophospholipase, alpha-beta hydrolase superfamily</fullName>
    </submittedName>
</protein>
<dbReference type="SUPFAM" id="SSF53474">
    <property type="entry name" value="alpha/beta-Hydrolases"/>
    <property type="match status" value="1"/>
</dbReference>
<dbReference type="OrthoDB" id="9806902at2"/>
<evidence type="ECO:0000313" key="3">
    <source>
        <dbReference type="Proteomes" id="UP000198553"/>
    </source>
</evidence>
<dbReference type="AlphaFoldDB" id="A0A1H8G5X4"/>
<evidence type="ECO:0000259" key="1">
    <source>
        <dbReference type="Pfam" id="PF12146"/>
    </source>
</evidence>
<reference evidence="3" key="1">
    <citation type="submission" date="2016-10" db="EMBL/GenBank/DDBJ databases">
        <authorList>
            <person name="Varghese N."/>
            <person name="Submissions S."/>
        </authorList>
    </citation>
    <scope>NUCLEOTIDE SEQUENCE [LARGE SCALE GENOMIC DNA]</scope>
    <source>
        <strain evidence="3">B48,IBRC-M 10115,DSM 25386,CECT 8001</strain>
    </source>
</reference>
<dbReference type="EMBL" id="FOBW01000012">
    <property type="protein sequence ID" value="SEN39150.1"/>
    <property type="molecule type" value="Genomic_DNA"/>
</dbReference>
<dbReference type="GO" id="GO:0016787">
    <property type="term" value="F:hydrolase activity"/>
    <property type="evidence" value="ECO:0007669"/>
    <property type="project" value="UniProtKB-KW"/>
</dbReference>
<organism evidence="2 3">
    <name type="scientific">Mesobacillus persicus</name>
    <dbReference type="NCBI Taxonomy" id="930146"/>
    <lineage>
        <taxon>Bacteria</taxon>
        <taxon>Bacillati</taxon>
        <taxon>Bacillota</taxon>
        <taxon>Bacilli</taxon>
        <taxon>Bacillales</taxon>
        <taxon>Bacillaceae</taxon>
        <taxon>Mesobacillus</taxon>
    </lineage>
</organism>
<accession>A0A1H8G5X4</accession>
<gene>
    <name evidence="2" type="ORF">SAMN05192533_11296</name>
</gene>
<keyword evidence="3" id="KW-1185">Reference proteome</keyword>
<dbReference type="InterPro" id="IPR029058">
    <property type="entry name" value="AB_hydrolase_fold"/>
</dbReference>
<dbReference type="InterPro" id="IPR022742">
    <property type="entry name" value="Hydrolase_4"/>
</dbReference>
<evidence type="ECO:0000313" key="2">
    <source>
        <dbReference type="EMBL" id="SEN39150.1"/>
    </source>
</evidence>
<dbReference type="Proteomes" id="UP000198553">
    <property type="component" value="Unassembled WGS sequence"/>
</dbReference>
<dbReference type="Pfam" id="PF12146">
    <property type="entry name" value="Hydrolase_4"/>
    <property type="match status" value="1"/>
</dbReference>
<dbReference type="RefSeq" id="WP_090748148.1">
    <property type="nucleotide sequence ID" value="NZ_FOBW01000012.1"/>
</dbReference>
<dbReference type="STRING" id="930146.SAMN05192533_11296"/>
<dbReference type="Gene3D" id="3.40.50.1820">
    <property type="entry name" value="alpha/beta hydrolase"/>
    <property type="match status" value="1"/>
</dbReference>
<proteinExistence type="predicted"/>
<sequence length="305" mass="34910">MDTSTFYLEGNDGKQIYSSKWVAEEEPKAIVQIAHGMAEHIGRYDEFAQFLVQQGIYVYGNDHRGHGHTETLNEDRGYYADENGFETVVEDMKLLTDVIKQDYPEVPLYMLGHSMGSFLARRYIQHYGDQLDGIIFSGTGGHPGMLGKIGHFLASREARKTGRKIPSDKLNKLTFGSYNKAFNPRRTEFDWLSRDESQVDRYIEDPLCGGVFTAGFFEDFLNALLVLYDGDEHIPKNLPVYFISGDKDPVGKNTKGVLENLRQLESVGLKDVSYKFYPGARHEILNETNKQEVYEDIHQWIDQRL</sequence>